<evidence type="ECO:0000313" key="4">
    <source>
        <dbReference type="EMBL" id="KGO51345.1"/>
    </source>
</evidence>
<dbReference type="SUPFAM" id="SSF81901">
    <property type="entry name" value="HCP-like"/>
    <property type="match status" value="1"/>
</dbReference>
<protein>
    <submittedName>
        <fullName evidence="4">Tetratricopeptide-like helical</fullName>
    </submittedName>
</protein>
<comment type="caution">
    <text evidence="4">The sequence shown here is derived from an EMBL/GenBank/DDBJ whole genome shotgun (WGS) entry which is preliminary data.</text>
</comment>
<evidence type="ECO:0000256" key="2">
    <source>
        <dbReference type="SAM" id="MobiDB-lite"/>
    </source>
</evidence>
<sequence length="953" mass="106038">MDEAQQYIPLTQTVVDAIPDDHIDWARFFDLLGHDLEQAKWPAFLNHLAQYLYDLYFDNDELPDLEEAIKLTRGAVHLTSEDDPNYDHASYLNNLANLLGDKYIRTGIVNNLEEAIAVAQQAINAIPKTHPSRSKYLNNLGNQLNDRYLITGVLADLDEAIQVGWEAIRITPEDYIHRPAFFNNLGNRLGDRYLRTNSLDDLDEAIRVKQEAVKVTPKNHPDRAGRLNNLAIELSARYLTTFDPPDIEMAIQAGREAIRSTPAGHADLTMYLHSLGNSLDYSADASNLEEAVQVGREAVNATPRDHPDRAMALNSLGKRLGERFLNTGASSDIDEAIACHHDALHQGNASTIHRIVAGRAVIKFCATRQHWLQAYTAAETAVDLIPKLTLRSLENSDKQYQLGQVVGLASDAAAVALNAHKSPSVALWFLEQGRALLAASLEEMRIDILELQEQYPELAREFIHLRDQLELPIDPDESLPISDEFLGQSFEQAAHADLRHKAASDFDRLIAEIREQPGMNDFLLPPSTADIHSAAEKGPIVLINVSDYRCDAILIDQHRIRSLLLPALHNADVKRFAQSDNLGSPKILEWLWTAIAHPILQTLGLFQPPSANEDWPHIWWILTGLLTKFAIHAAGQYSHDSGGDIVTSYESVLDRAMSSYSSSVKAIIHGRRRTVSTSANMTSIPGGASSQQEALLIAIEDTPGKWDLPFAPEEIRTLHPLCMSMGLIPVSPSTGRRKEDVQTHLPRCRIFHFAGHGYTDTYDPLNSNLRLWDGGMLRVADLLAMNIRESSPFLAYLSACGTGRIRDARFVDESIHLISGCQLAGFRHVIGTLWDVNDEACVGMARITYETLRDRGGAGWGAGADEAICLGLHEATRAMRGRWFKKVGKITRRGQRKLVRNGSLEESLVLDGQHGNRLPRDIDLFDDDDDEDGDSEEGETARALWVPYVHFGV</sequence>
<dbReference type="Gene3D" id="1.10.150.90">
    <property type="entry name" value="Immunodeficiency lentiviruses, gag gene matrix protein p17"/>
    <property type="match status" value="1"/>
</dbReference>
<feature type="domain" description="CHAT" evidence="3">
    <location>
        <begin position="587"/>
        <end position="867"/>
    </location>
</feature>
<dbReference type="InterPro" id="IPR024983">
    <property type="entry name" value="CHAT_dom"/>
</dbReference>
<evidence type="ECO:0000259" key="3">
    <source>
        <dbReference type="Pfam" id="PF12770"/>
    </source>
</evidence>
<dbReference type="VEuPathDB" id="FungiDB:PEXP_007900"/>
<organism evidence="4 5">
    <name type="scientific">Penicillium expansum</name>
    <name type="common">Blue mold rot fungus</name>
    <dbReference type="NCBI Taxonomy" id="27334"/>
    <lineage>
        <taxon>Eukaryota</taxon>
        <taxon>Fungi</taxon>
        <taxon>Dikarya</taxon>
        <taxon>Ascomycota</taxon>
        <taxon>Pezizomycotina</taxon>
        <taxon>Eurotiomycetes</taxon>
        <taxon>Eurotiomycetidae</taxon>
        <taxon>Eurotiales</taxon>
        <taxon>Aspergillaceae</taxon>
        <taxon>Penicillium</taxon>
    </lineage>
</organism>
<dbReference type="STRING" id="27334.A0A0A2I9G4"/>
<feature type="region of interest" description="Disordered" evidence="2">
    <location>
        <begin position="920"/>
        <end position="939"/>
    </location>
</feature>
<dbReference type="InterPro" id="IPR011990">
    <property type="entry name" value="TPR-like_helical_dom_sf"/>
</dbReference>
<evidence type="ECO:0000256" key="1">
    <source>
        <dbReference type="SAM" id="Coils"/>
    </source>
</evidence>
<dbReference type="Gene3D" id="1.20.120.660">
    <property type="entry name" value="IL-4 antagonist (De novo design) like domain"/>
    <property type="match status" value="1"/>
</dbReference>
<dbReference type="PANTHER" id="PTHR19959">
    <property type="entry name" value="KINESIN LIGHT CHAIN"/>
    <property type="match status" value="1"/>
</dbReference>
<keyword evidence="1" id="KW-0175">Coiled coil</keyword>
<dbReference type="RefSeq" id="XP_016594298.1">
    <property type="nucleotide sequence ID" value="XM_016738189.1"/>
</dbReference>
<dbReference type="EMBL" id="JQFZ01000288">
    <property type="protein sequence ID" value="KGO51345.1"/>
    <property type="molecule type" value="Genomic_DNA"/>
</dbReference>
<feature type="compositionally biased region" description="Acidic residues" evidence="2">
    <location>
        <begin position="924"/>
        <end position="938"/>
    </location>
</feature>
<evidence type="ECO:0000313" key="5">
    <source>
        <dbReference type="Proteomes" id="UP000030143"/>
    </source>
</evidence>
<feature type="coiled-coil region" evidence="1">
    <location>
        <begin position="434"/>
        <end position="461"/>
    </location>
</feature>
<dbReference type="OrthoDB" id="9991317at2759"/>
<dbReference type="InterPro" id="IPR012344">
    <property type="entry name" value="Matrix_HIV/RSV_N"/>
</dbReference>
<dbReference type="HOGENOM" id="CLU_001305_0_0_1"/>
<keyword evidence="5" id="KW-1185">Reference proteome</keyword>
<dbReference type="Pfam" id="PF13374">
    <property type="entry name" value="TPR_10"/>
    <property type="match status" value="1"/>
</dbReference>
<name>A0A0A2I9G4_PENEN</name>
<dbReference type="GeneID" id="27673608"/>
<proteinExistence type="predicted"/>
<gene>
    <name evidence="4" type="ORF">PEX2_009120</name>
</gene>
<dbReference type="Pfam" id="PF12770">
    <property type="entry name" value="CHAT"/>
    <property type="match status" value="1"/>
</dbReference>
<accession>A0A0A2I9G4</accession>
<dbReference type="Proteomes" id="UP000030143">
    <property type="component" value="Unassembled WGS sequence"/>
</dbReference>
<dbReference type="PANTHER" id="PTHR19959:SF119">
    <property type="entry name" value="FUNGAL LIPASE-LIKE DOMAIN-CONTAINING PROTEIN"/>
    <property type="match status" value="1"/>
</dbReference>
<dbReference type="PhylomeDB" id="A0A0A2I9G4"/>
<dbReference type="Gene3D" id="1.25.40.10">
    <property type="entry name" value="Tetratricopeptide repeat domain"/>
    <property type="match status" value="1"/>
</dbReference>
<dbReference type="AlphaFoldDB" id="A0A0A2I9G4"/>
<reference evidence="4 5" key="1">
    <citation type="journal article" date="2015" name="Mol. Plant Microbe Interact.">
        <title>Genome, transcriptome, and functional analyses of Penicillium expansum provide new insights into secondary metabolism and pathogenicity.</title>
        <authorList>
            <person name="Ballester A.R."/>
            <person name="Marcet-Houben M."/>
            <person name="Levin E."/>
            <person name="Sela N."/>
            <person name="Selma-Lazaro C."/>
            <person name="Carmona L."/>
            <person name="Wisniewski M."/>
            <person name="Droby S."/>
            <person name="Gonzalez-Candelas L."/>
            <person name="Gabaldon T."/>
        </authorList>
    </citation>
    <scope>NUCLEOTIDE SEQUENCE [LARGE SCALE GENOMIC DNA]</scope>
    <source>
        <strain evidence="4 5">MD-8</strain>
    </source>
</reference>